<keyword evidence="3 6" id="KW-0812">Transmembrane</keyword>
<dbReference type="PANTHER" id="PTHR30294:SF29">
    <property type="entry name" value="MULTIDRUG ABC TRANSPORTER PERMEASE YBHS-RELATED"/>
    <property type="match status" value="1"/>
</dbReference>
<keyword evidence="2" id="KW-1003">Cell membrane</keyword>
<evidence type="ECO:0000256" key="6">
    <source>
        <dbReference type="SAM" id="Phobius"/>
    </source>
</evidence>
<dbReference type="GO" id="GO:0140359">
    <property type="term" value="F:ABC-type transporter activity"/>
    <property type="evidence" value="ECO:0007669"/>
    <property type="project" value="InterPro"/>
</dbReference>
<dbReference type="RefSeq" id="WP_015919932.1">
    <property type="nucleotide sequence ID" value="NC_011978.1"/>
</dbReference>
<feature type="transmembrane region" description="Helical" evidence="6">
    <location>
        <begin position="20"/>
        <end position="38"/>
    </location>
</feature>
<proteinExistence type="predicted"/>
<comment type="subcellular location">
    <subcellularLocation>
        <location evidence="1">Cell membrane</location>
        <topology evidence="1">Multi-pass membrane protein</topology>
    </subcellularLocation>
</comment>
<feature type="transmembrane region" description="Helical" evidence="6">
    <location>
        <begin position="220"/>
        <end position="242"/>
    </location>
</feature>
<keyword evidence="4 6" id="KW-1133">Transmembrane helix</keyword>
<dbReference type="InterPro" id="IPR013525">
    <property type="entry name" value="ABC2_TM"/>
</dbReference>
<name>B9K9L0_THENN</name>
<keyword evidence="5 6" id="KW-0472">Membrane</keyword>
<dbReference type="eggNOG" id="COG0842">
    <property type="taxonomic scope" value="Bacteria"/>
</dbReference>
<reference evidence="8 9" key="1">
    <citation type="journal article" date="2009" name="Biosci. Biotechnol. Biochem.">
        <title>WeGAS: a web-based microbial genome annotation system.</title>
        <authorList>
            <person name="Lee D."/>
            <person name="Seo H."/>
            <person name="Park C."/>
            <person name="Park K."/>
        </authorList>
    </citation>
    <scope>NUCLEOTIDE SEQUENCE [LARGE SCALE GENOMIC DNA]</scope>
    <source>
        <strain evidence="9">ATCC 49049 / DSM 4359 / NBRC 107923 / NS-E</strain>
    </source>
</reference>
<keyword evidence="9" id="KW-1185">Reference proteome</keyword>
<dbReference type="KEGG" id="tna:CTN_1467"/>
<feature type="transmembrane region" description="Helical" evidence="6">
    <location>
        <begin position="343"/>
        <end position="364"/>
    </location>
</feature>
<dbReference type="EMBL" id="CP000916">
    <property type="protein sequence ID" value="ACM23643.1"/>
    <property type="molecule type" value="Genomic_DNA"/>
</dbReference>
<evidence type="ECO:0000256" key="1">
    <source>
        <dbReference type="ARBA" id="ARBA00004651"/>
    </source>
</evidence>
<feature type="transmembrane region" description="Helical" evidence="6">
    <location>
        <begin position="176"/>
        <end position="200"/>
    </location>
</feature>
<gene>
    <name evidence="8" type="ordered locus">CTN_1467</name>
</gene>
<protein>
    <submittedName>
        <fullName evidence="8">ABC-2 type transporter</fullName>
    </submittedName>
</protein>
<dbReference type="Proteomes" id="UP000000445">
    <property type="component" value="Chromosome"/>
</dbReference>
<evidence type="ECO:0000256" key="3">
    <source>
        <dbReference type="ARBA" id="ARBA00022692"/>
    </source>
</evidence>
<dbReference type="HOGENOM" id="CLU_064505_0_0_0"/>
<evidence type="ECO:0000256" key="2">
    <source>
        <dbReference type="ARBA" id="ARBA00022475"/>
    </source>
</evidence>
<dbReference type="InterPro" id="IPR051449">
    <property type="entry name" value="ABC-2_transporter_component"/>
</dbReference>
<dbReference type="AlphaFoldDB" id="B9K9L0"/>
<evidence type="ECO:0000313" key="8">
    <source>
        <dbReference type="EMBL" id="ACM23643.1"/>
    </source>
</evidence>
<dbReference type="Gene3D" id="3.40.1710.10">
    <property type="entry name" value="abc type-2 transporter like domain"/>
    <property type="match status" value="1"/>
</dbReference>
<dbReference type="STRING" id="309803.CTN_1467"/>
<dbReference type="PANTHER" id="PTHR30294">
    <property type="entry name" value="MEMBRANE COMPONENT OF ABC TRANSPORTER YHHJ-RELATED"/>
    <property type="match status" value="1"/>
</dbReference>
<feature type="domain" description="ABC-2 type transporter transmembrane" evidence="7">
    <location>
        <begin position="18"/>
        <end position="358"/>
    </location>
</feature>
<evidence type="ECO:0000256" key="5">
    <source>
        <dbReference type="ARBA" id="ARBA00023136"/>
    </source>
</evidence>
<dbReference type="Pfam" id="PF12698">
    <property type="entry name" value="ABC2_membrane_3"/>
    <property type="match status" value="1"/>
</dbReference>
<feature type="transmembrane region" description="Helical" evidence="6">
    <location>
        <begin position="254"/>
        <end position="277"/>
    </location>
</feature>
<evidence type="ECO:0000259" key="7">
    <source>
        <dbReference type="Pfam" id="PF12698"/>
    </source>
</evidence>
<organism evidence="8 9">
    <name type="scientific">Thermotoga neapolitana (strain ATCC 49049 / DSM 4359 / NBRC 107923 / NS-E)</name>
    <dbReference type="NCBI Taxonomy" id="309803"/>
    <lineage>
        <taxon>Bacteria</taxon>
        <taxon>Thermotogati</taxon>
        <taxon>Thermotogota</taxon>
        <taxon>Thermotogae</taxon>
        <taxon>Thermotogales</taxon>
        <taxon>Thermotogaceae</taxon>
        <taxon>Thermotoga</taxon>
    </lineage>
</organism>
<feature type="transmembrane region" description="Helical" evidence="6">
    <location>
        <begin position="283"/>
        <end position="303"/>
    </location>
</feature>
<evidence type="ECO:0000256" key="4">
    <source>
        <dbReference type="ARBA" id="ARBA00022989"/>
    </source>
</evidence>
<dbReference type="GO" id="GO:0005886">
    <property type="term" value="C:plasma membrane"/>
    <property type="evidence" value="ECO:0007669"/>
    <property type="project" value="UniProtKB-SubCell"/>
</dbReference>
<sequence>MTVKLALVELKRIFKRKMSLITIIITPVLVVLISLFFMQGYNLQSMKLGIYNEDNSIWSSLVMRFIGTILRQENIVKVGEDYEDLLKEGKLNAVIIIPKGFAAELYAKRPTRMVFIPSPVDLHLAAAIYNVLDSVLEDFQGSAFFDPKVLRYIFTSSDYPVPRLALKDSSLRFSDLVSPFIIFFTGILITVSLACVSTFLDREKNLHEMFLVYNLSWWEYALGKIVAYTILGVSVSLAAYVLTRLLTESSMSFVLVFLLVVLNSLLHTSVGFIVSAVSSDKSLANILGVSVIGISLFSSGFAIPISNLPEYLKRIAMATPVFKTMYTLRLYQLERAVDIHSIFYVGVWTAVFLALSIFSGRLVIRRG</sequence>
<accession>B9K9L0</accession>
<evidence type="ECO:0000313" key="9">
    <source>
        <dbReference type="Proteomes" id="UP000000445"/>
    </source>
</evidence>